<dbReference type="InterPro" id="IPR011013">
    <property type="entry name" value="Gal_mutarotase_sf_dom"/>
</dbReference>
<dbReference type="InterPro" id="IPR013783">
    <property type="entry name" value="Ig-like_fold"/>
</dbReference>
<evidence type="ECO:0000313" key="13">
    <source>
        <dbReference type="Proteomes" id="UP000193920"/>
    </source>
</evidence>
<proteinExistence type="inferred from homology"/>
<feature type="domain" description="P-type" evidence="11">
    <location>
        <begin position="320"/>
        <end position="364"/>
    </location>
</feature>
<keyword evidence="6" id="KW-0325">Glycoprotein</keyword>
<dbReference type="InterPro" id="IPR031965">
    <property type="entry name" value="CBM26"/>
</dbReference>
<evidence type="ECO:0000256" key="5">
    <source>
        <dbReference type="ARBA" id="ARBA00023157"/>
    </source>
</evidence>
<dbReference type="Pfam" id="PF01055">
    <property type="entry name" value="Glyco_hydro_31_2nd"/>
    <property type="match status" value="1"/>
</dbReference>
<feature type="compositionally biased region" description="Basic and acidic residues" evidence="9">
    <location>
        <begin position="167"/>
        <end position="180"/>
    </location>
</feature>
<dbReference type="Gene3D" id="2.60.40.1180">
    <property type="entry name" value="Golgi alpha-mannosidase II"/>
    <property type="match status" value="2"/>
</dbReference>
<gene>
    <name evidence="12" type="ORF">LY90DRAFT_700073</name>
</gene>
<dbReference type="SUPFAM" id="SSF51445">
    <property type="entry name" value="(Trans)glycosidases"/>
    <property type="match status" value="1"/>
</dbReference>
<keyword evidence="3" id="KW-0378">Hydrolase</keyword>
<dbReference type="InterPro" id="IPR013780">
    <property type="entry name" value="Glyco_hydro_b"/>
</dbReference>
<dbReference type="Gene3D" id="3.20.20.80">
    <property type="entry name" value="Glycosidases"/>
    <property type="match status" value="1"/>
</dbReference>
<feature type="domain" description="P-type" evidence="11">
    <location>
        <begin position="270"/>
        <end position="314"/>
    </location>
</feature>
<evidence type="ECO:0000256" key="8">
    <source>
        <dbReference type="PROSITE-ProRule" id="PRU00779"/>
    </source>
</evidence>
<evidence type="ECO:0000256" key="3">
    <source>
        <dbReference type="ARBA" id="ARBA00022801"/>
    </source>
</evidence>
<feature type="disulfide bond" evidence="8">
    <location>
        <begin position="272"/>
        <end position="298"/>
    </location>
</feature>
<comment type="caution">
    <text evidence="8">Lacks conserved residue(s) required for the propagation of feature annotation.</text>
</comment>
<keyword evidence="4" id="KW-0472">Membrane</keyword>
<feature type="compositionally biased region" description="Basic and acidic residues" evidence="9">
    <location>
        <begin position="211"/>
        <end position="224"/>
    </location>
</feature>
<feature type="disulfide bond" evidence="8">
    <location>
        <begin position="489"/>
        <end position="504"/>
    </location>
</feature>
<dbReference type="CDD" id="cd00111">
    <property type="entry name" value="Trefoil"/>
    <property type="match status" value="4"/>
</dbReference>
<feature type="compositionally biased region" description="Acidic residues" evidence="9">
    <location>
        <begin position="123"/>
        <end position="166"/>
    </location>
</feature>
<feature type="domain" description="P-type" evidence="11">
    <location>
        <begin position="576"/>
        <end position="621"/>
    </location>
</feature>
<dbReference type="Gene3D" id="4.10.110.10">
    <property type="entry name" value="Spasmolytic Protein, domain 1"/>
    <property type="match status" value="4"/>
</dbReference>
<dbReference type="GO" id="GO:0005975">
    <property type="term" value="P:carbohydrate metabolic process"/>
    <property type="evidence" value="ECO:0007669"/>
    <property type="project" value="InterPro"/>
</dbReference>
<dbReference type="Proteomes" id="UP000193920">
    <property type="component" value="Unassembled WGS sequence"/>
</dbReference>
<dbReference type="GO" id="GO:0004553">
    <property type="term" value="F:hydrolase activity, hydrolyzing O-glycosyl compounds"/>
    <property type="evidence" value="ECO:0007669"/>
    <property type="project" value="InterPro"/>
</dbReference>
<dbReference type="OrthoDB" id="5839090at2759"/>
<reference evidence="12 13" key="1">
    <citation type="submission" date="2016-08" db="EMBL/GenBank/DDBJ databases">
        <title>A Parts List for Fungal Cellulosomes Revealed by Comparative Genomics.</title>
        <authorList>
            <consortium name="DOE Joint Genome Institute"/>
            <person name="Haitjema C.H."/>
            <person name="Gilmore S.P."/>
            <person name="Henske J.K."/>
            <person name="Solomon K.V."/>
            <person name="De Groot R."/>
            <person name="Kuo A."/>
            <person name="Mondo S.J."/>
            <person name="Salamov A.A."/>
            <person name="Labutti K."/>
            <person name="Zhao Z."/>
            <person name="Chiniquy J."/>
            <person name="Barry K."/>
            <person name="Brewer H.M."/>
            <person name="Purvine S.O."/>
            <person name="Wright A.T."/>
            <person name="Boxma B."/>
            <person name="Van Alen T."/>
            <person name="Hackstein J.H."/>
            <person name="Baker S.E."/>
            <person name="Grigoriev I.V."/>
            <person name="O'Malley M.A."/>
        </authorList>
    </citation>
    <scope>NUCLEOTIDE SEQUENCE [LARGE SCALE GENOMIC DNA]</scope>
    <source>
        <strain evidence="12 13">G1</strain>
    </source>
</reference>
<dbReference type="PANTHER" id="PTHR22762">
    <property type="entry name" value="ALPHA-GLUCOSIDASE"/>
    <property type="match status" value="1"/>
</dbReference>
<feature type="compositionally biased region" description="Acidic residues" evidence="9">
    <location>
        <begin position="84"/>
        <end position="113"/>
    </location>
</feature>
<evidence type="ECO:0000256" key="6">
    <source>
        <dbReference type="ARBA" id="ARBA00023180"/>
    </source>
</evidence>
<dbReference type="SUPFAM" id="SSF51011">
    <property type="entry name" value="Glycosyl hydrolase domain"/>
    <property type="match status" value="1"/>
</dbReference>
<dbReference type="SUPFAM" id="SSF74650">
    <property type="entry name" value="Galactose mutarotase-like"/>
    <property type="match status" value="1"/>
</dbReference>
<dbReference type="InterPro" id="IPR000322">
    <property type="entry name" value="Glyco_hydro_31_TIM"/>
</dbReference>
<dbReference type="Gene3D" id="2.60.40.1760">
    <property type="entry name" value="glycosyl hydrolase (family 31)"/>
    <property type="match status" value="1"/>
</dbReference>
<keyword evidence="13" id="KW-1185">Reference proteome</keyword>
<feature type="disulfide bond" evidence="8">
    <location>
        <begin position="322"/>
        <end position="348"/>
    </location>
</feature>
<dbReference type="InterPro" id="IPR017957">
    <property type="entry name" value="P_trefoil_CS"/>
</dbReference>
<keyword evidence="5 8" id="KW-1015">Disulfide bond</keyword>
<feature type="region of interest" description="Disordered" evidence="9">
    <location>
        <begin position="73"/>
        <end position="269"/>
    </location>
</feature>
<organism evidence="12 13">
    <name type="scientific">Neocallimastix californiae</name>
    <dbReference type="NCBI Taxonomy" id="1754190"/>
    <lineage>
        <taxon>Eukaryota</taxon>
        <taxon>Fungi</taxon>
        <taxon>Fungi incertae sedis</taxon>
        <taxon>Chytridiomycota</taxon>
        <taxon>Chytridiomycota incertae sedis</taxon>
        <taxon>Neocallimastigomycetes</taxon>
        <taxon>Neocallimastigales</taxon>
        <taxon>Neocallimastigaceae</taxon>
        <taxon>Neocallimastix</taxon>
    </lineage>
</organism>
<dbReference type="GO" id="GO:0030246">
    <property type="term" value="F:carbohydrate binding"/>
    <property type="evidence" value="ECO:0007669"/>
    <property type="project" value="InterPro"/>
</dbReference>
<evidence type="ECO:0000313" key="12">
    <source>
        <dbReference type="EMBL" id="ORY72362.1"/>
    </source>
</evidence>
<feature type="disulfide bond" evidence="8">
    <location>
        <begin position="530"/>
        <end position="556"/>
    </location>
</feature>
<dbReference type="CDD" id="cd14752">
    <property type="entry name" value="GH31_N"/>
    <property type="match status" value="1"/>
</dbReference>
<dbReference type="SUPFAM" id="SSF57492">
    <property type="entry name" value="Trefoil"/>
    <property type="match status" value="4"/>
</dbReference>
<evidence type="ECO:0000256" key="10">
    <source>
        <dbReference type="SAM" id="SignalP"/>
    </source>
</evidence>
<dbReference type="Pfam" id="PF21365">
    <property type="entry name" value="Glyco_hydro_31_3rd"/>
    <property type="match status" value="1"/>
</dbReference>
<keyword evidence="10" id="KW-0732">Signal</keyword>
<dbReference type="Gene3D" id="2.60.40.10">
    <property type="entry name" value="Immunoglobulins"/>
    <property type="match status" value="1"/>
</dbReference>
<dbReference type="Pfam" id="PF00088">
    <property type="entry name" value="Trefoil"/>
    <property type="match status" value="5"/>
</dbReference>
<keyword evidence="7" id="KW-0326">Glycosidase</keyword>
<name>A0A1Y2ELD1_9FUNG</name>
<dbReference type="Pfam" id="PF16738">
    <property type="entry name" value="CBM26"/>
    <property type="match status" value="1"/>
</dbReference>
<evidence type="ECO:0000256" key="1">
    <source>
        <dbReference type="ARBA" id="ARBA00004308"/>
    </source>
</evidence>
<feature type="compositionally biased region" description="Basic and acidic residues" evidence="9">
    <location>
        <begin position="189"/>
        <end position="202"/>
    </location>
</feature>
<feature type="domain" description="P-type" evidence="11">
    <location>
        <begin position="528"/>
        <end position="572"/>
    </location>
</feature>
<dbReference type="SMART" id="SM00018">
    <property type="entry name" value="PD"/>
    <property type="match status" value="5"/>
</dbReference>
<dbReference type="InterPro" id="IPR044913">
    <property type="entry name" value="P_trefoil_dom_sf"/>
</dbReference>
<dbReference type="FunFam" id="3.20.20.80:FF:000016">
    <property type="entry name" value="Maltase-glucoamylase, intestinal"/>
    <property type="match status" value="1"/>
</dbReference>
<protein>
    <recommendedName>
        <fullName evidence="11">P-type domain-containing protein</fullName>
    </recommendedName>
</protein>
<dbReference type="InterPro" id="IPR017853">
    <property type="entry name" value="GH"/>
</dbReference>
<dbReference type="CDD" id="cd06602">
    <property type="entry name" value="GH31_MGAM_SI_GAA"/>
    <property type="match status" value="1"/>
</dbReference>
<dbReference type="PROSITE" id="PS00025">
    <property type="entry name" value="P_TREFOIL_1"/>
    <property type="match status" value="1"/>
</dbReference>
<dbReference type="EMBL" id="MCOG01000040">
    <property type="protein sequence ID" value="ORY72362.1"/>
    <property type="molecule type" value="Genomic_DNA"/>
</dbReference>
<dbReference type="InterPro" id="IPR048395">
    <property type="entry name" value="Glyco_hydro_31_C"/>
</dbReference>
<feature type="signal peptide" evidence="10">
    <location>
        <begin position="1"/>
        <end position="20"/>
    </location>
</feature>
<dbReference type="InterPro" id="IPR000519">
    <property type="entry name" value="P_trefoil_dom"/>
</dbReference>
<dbReference type="PROSITE" id="PS51448">
    <property type="entry name" value="P_TREFOIL_2"/>
    <property type="match status" value="5"/>
</dbReference>
<feature type="disulfide bond" evidence="8">
    <location>
        <begin position="282"/>
        <end position="297"/>
    </location>
</feature>
<feature type="disulfide bond" evidence="8">
    <location>
        <begin position="540"/>
        <end position="555"/>
    </location>
</feature>
<evidence type="ECO:0000259" key="11">
    <source>
        <dbReference type="PROSITE" id="PS51448"/>
    </source>
</evidence>
<dbReference type="STRING" id="1754190.A0A1Y2ELD1"/>
<evidence type="ECO:0000256" key="7">
    <source>
        <dbReference type="ARBA" id="ARBA00023295"/>
    </source>
</evidence>
<comment type="subcellular location">
    <subcellularLocation>
        <location evidence="1">Endomembrane system</location>
    </subcellularLocation>
</comment>
<evidence type="ECO:0000256" key="9">
    <source>
        <dbReference type="SAM" id="MobiDB-lite"/>
    </source>
</evidence>
<feature type="chain" id="PRO_5013073345" description="P-type domain-containing protein" evidence="10">
    <location>
        <begin position="21"/>
        <end position="1452"/>
    </location>
</feature>
<evidence type="ECO:0000256" key="2">
    <source>
        <dbReference type="ARBA" id="ARBA00007806"/>
    </source>
</evidence>
<comment type="similarity">
    <text evidence="2">Belongs to the glycosyl hydrolase 31 family.</text>
</comment>
<dbReference type="PANTHER" id="PTHR22762:SF133">
    <property type="entry name" value="P-TYPE DOMAIN-CONTAINING PROTEIN"/>
    <property type="match status" value="1"/>
</dbReference>
<dbReference type="GO" id="GO:0016324">
    <property type="term" value="C:apical plasma membrane"/>
    <property type="evidence" value="ECO:0007669"/>
    <property type="project" value="UniProtKB-SubCell"/>
</dbReference>
<comment type="caution">
    <text evidence="12">The sequence shown here is derived from an EMBL/GenBank/DDBJ whole genome shotgun (WGS) entry which is preliminary data.</text>
</comment>
<feature type="domain" description="P-type" evidence="11">
    <location>
        <begin position="477"/>
        <end position="519"/>
    </location>
</feature>
<accession>A0A1Y2ELD1</accession>
<sequence>MKISAINTLLLISQLGLALANRKCIIKNSSGSSSNDVADIADNDDLTPEINNFIGNNNKDLKKLKDILDFSEEESEVAVTDADTVTEEDSEEDVSVDNEENGENSEKEEEKEEEKEKDKDNEDVVDVNETEAAEDVTDNSEVEEVSADIEDGDDSENDNDSEEETDGANKTEKDSEKTTEVETEIETEGAEKTEKDSEKTTEVETEIETEGAEKTEKDSEKTTEVETEIETEVVTDAPTSKVEGETEAATDVPTSEVEEPTGKTDEPVTGLCVVDPLERVDCGDPTTSKKTCIEKGCCWGETDIANAPWCFYSSTGEKVGICEAIDDADKVACKSTTEDACLAETDCCWKESNDEKVPSCYYNRLVNTSGNFNPDAEITVRFLKPNSWKVVNLWSWDGGDNLYGGPNWPGKAIEDLGNGWWSHTFPKGIALANVIFNNGEADNTIKTYDITNVVTSTCFKLVGSAVITTTDCGLDLEMCHADASERIQCGSDKITEDECVSINCCYSELAGAPSCFYGVGSDFNNQYGTCVIEHELRSRCGEKDITEDECGDLGCCWDLSEDKNYPSCFYHGALVPTCSIDIFQRSSCGYGGISESECVDKYGCCYDQNSLTEDTRCYFQDVIPSGEFSESDCTDKKYKVKNLKKSSSGMTATLDFGSQKCGKYDADITSLDFAATFETDTRLHLKVTPSDLEKYPHNADIPKEAFPFVPEVKGASDPEYVFDLEEDGDFNIVVKRKNGKIIFNTLEFVFEQQYLQITTSVPVNANIYGVGEIVSEFKRNANATRQALFALDSGCPKDSNIYGHHPFYIEIAEDGSSYGFFLKNAHGQDFILEAGKLSFKINGGNFDMYFFMGPTPEDVVAQYHKAIGQPALMPYWTLGWHQCRYGYKNLEQVEYVLDQFEKKKIPVDTMWIDIDFMDSFKDFTYDEVNFPPKDIAKFVDRLHEKHLYYINMVDPAISTEKGYKTYDRGVDADIFVKNADGEDFVGKVWPGLTVFPDWFNPKVEEYWTREFKEFKDIAMTDGNWIDMNEAANFCNGACSGASKVTPFKKGVFNPNNPPYVIFNNRNINTPLNYKTLDMDATHYGGHIEYDVHNLYGHMESIVTNKALRNIDPIKRPFLLSRSTFAGTGSYAAHWLGDNASNWDQLHWSIPGMLNFQMFGIPLVGADICGFNDNATEELCARWHELGAFYPFARNHNSISASDQEAIRWESVSESARRALAIRYEVLPYLYTLLIRTHTDSGMIVYPQAFIWPTDSVALDNDEQFLFGKGMMITPVLKDGARSVNGYFPAGKWYDWYDPTVSFRGPTYKKLDAPLEHIPVHIRGGYIIPTQGPKLSIYENRRSPFGLIVALDAEGKAKGELYLDDGSSIDIKGKKSEIKYAAKEGSLTASGSYNYTESQKLATIKVLGVESEPSKVVVEQGKSTTAKFTYKEGVLIVEDLAISMNEDFTLNWA</sequence>
<feature type="disulfide bond" evidence="8">
    <location>
        <begin position="479"/>
        <end position="505"/>
    </location>
</feature>
<evidence type="ECO:0000256" key="4">
    <source>
        <dbReference type="ARBA" id="ARBA00023136"/>
    </source>
</evidence>